<feature type="transmembrane region" description="Helical" evidence="1">
    <location>
        <begin position="12"/>
        <end position="34"/>
    </location>
</feature>
<reference evidence="2 3" key="1">
    <citation type="submission" date="2012-08" db="EMBL/GenBank/DDBJ databases">
        <authorList>
            <person name="Harkins D.M."/>
            <person name="Durkin A.S."/>
            <person name="Selengut J.D."/>
            <person name="Sanka R."/>
            <person name="DePew J."/>
            <person name="Purushe J."/>
            <person name="Matthias M.A."/>
            <person name="Vinetz J.M."/>
            <person name="Sutton G.G."/>
            <person name="Nelson W.C."/>
            <person name="Fouts D.E."/>
        </authorList>
    </citation>
    <scope>NUCLEOTIDE SEQUENCE [LARGE SCALE GENOMIC DNA]</scope>
    <source>
        <strain evidence="2 3">MMD4847</strain>
    </source>
</reference>
<dbReference type="EMBL" id="AHOM02000004">
    <property type="protein sequence ID" value="EJZ43671.1"/>
    <property type="molecule type" value="Genomic_DNA"/>
</dbReference>
<gene>
    <name evidence="2" type="ORF">LEP1GSC178_3571</name>
</gene>
<feature type="transmembrane region" description="Helical" evidence="1">
    <location>
        <begin position="60"/>
        <end position="82"/>
    </location>
</feature>
<accession>A0ABN0HDK1</accession>
<comment type="caution">
    <text evidence="2">The sequence shown here is derived from an EMBL/GenBank/DDBJ whole genome shotgun (WGS) entry which is preliminary data.</text>
</comment>
<keyword evidence="1" id="KW-0472">Membrane</keyword>
<evidence type="ECO:0000313" key="3">
    <source>
        <dbReference type="Proteomes" id="UP000018720"/>
    </source>
</evidence>
<evidence type="ECO:0008006" key="4">
    <source>
        <dbReference type="Google" id="ProtNLM"/>
    </source>
</evidence>
<protein>
    <recommendedName>
        <fullName evidence="4">Phage protein</fullName>
    </recommendedName>
</protein>
<keyword evidence="1" id="KW-0812">Transmembrane</keyword>
<organism evidence="2 3">
    <name type="scientific">Leptospira licerasiae str. MMD4847</name>
    <dbReference type="NCBI Taxonomy" id="1049971"/>
    <lineage>
        <taxon>Bacteria</taxon>
        <taxon>Pseudomonadati</taxon>
        <taxon>Spirochaetota</taxon>
        <taxon>Spirochaetia</taxon>
        <taxon>Leptospirales</taxon>
        <taxon>Leptospiraceae</taxon>
        <taxon>Leptospira</taxon>
    </lineage>
</organism>
<keyword evidence="3" id="KW-1185">Reference proteome</keyword>
<dbReference type="RefSeq" id="WP_008591771.1">
    <property type="nucleotide sequence ID" value="NZ_AHOM02000004.1"/>
</dbReference>
<name>A0ABN0HDK1_9LEPT</name>
<dbReference type="Proteomes" id="UP000018720">
    <property type="component" value="Unassembled WGS sequence"/>
</dbReference>
<sequence>MDEILKFIIENRIQVSVFSWGVIGLFTWTCFQYLEYKSCKEAPEMWGKRKIYELELTQTFWIPLAIIAGPLPYAFGILFPFIDSLINWIKERRIILFRIKFPRKKDNGKFS</sequence>
<evidence type="ECO:0000256" key="1">
    <source>
        <dbReference type="SAM" id="Phobius"/>
    </source>
</evidence>
<evidence type="ECO:0000313" key="2">
    <source>
        <dbReference type="EMBL" id="EJZ43671.1"/>
    </source>
</evidence>
<proteinExistence type="predicted"/>
<keyword evidence="1" id="KW-1133">Transmembrane helix</keyword>